<evidence type="ECO:0000256" key="6">
    <source>
        <dbReference type="ARBA" id="ARBA00022803"/>
    </source>
</evidence>
<protein>
    <submittedName>
        <fullName evidence="12">Cellulose synthase subunit C</fullName>
    </submittedName>
</protein>
<dbReference type="Pfam" id="PF14559">
    <property type="entry name" value="TPR_19"/>
    <property type="match status" value="2"/>
</dbReference>
<evidence type="ECO:0000259" key="11">
    <source>
        <dbReference type="Pfam" id="PF05420"/>
    </source>
</evidence>
<dbReference type="Gene3D" id="1.25.40.10">
    <property type="entry name" value="Tetratricopeptide repeat domain"/>
    <property type="match status" value="4"/>
</dbReference>
<dbReference type="RefSeq" id="WP_048840348.1">
    <property type="nucleotide sequence ID" value="NZ_BAMX01000007.1"/>
</dbReference>
<evidence type="ECO:0000313" key="14">
    <source>
        <dbReference type="Proteomes" id="UP000032670"/>
    </source>
</evidence>
<proteinExistence type="inferred from homology"/>
<evidence type="ECO:0000256" key="2">
    <source>
        <dbReference type="ARBA" id="ARBA00005186"/>
    </source>
</evidence>
<keyword evidence="9" id="KW-0998">Cell outer membrane</keyword>
<dbReference type="KEGG" id="aot:AcetOri_orf02612"/>
<dbReference type="GO" id="GO:0009279">
    <property type="term" value="C:cell outer membrane"/>
    <property type="evidence" value="ECO:0007669"/>
    <property type="project" value="UniProtKB-SubCell"/>
</dbReference>
<organism evidence="12 15">
    <name type="scientific">Acetobacter orientalis</name>
    <dbReference type="NCBI Taxonomy" id="146474"/>
    <lineage>
        <taxon>Bacteria</taxon>
        <taxon>Pseudomonadati</taxon>
        <taxon>Pseudomonadota</taxon>
        <taxon>Alphaproteobacteria</taxon>
        <taxon>Acetobacterales</taxon>
        <taxon>Acetobacteraceae</taxon>
        <taxon>Acetobacter</taxon>
    </lineage>
</organism>
<comment type="pathway">
    <text evidence="2">Glycan metabolism; bacterial cellulose biosynthesis.</text>
</comment>
<keyword evidence="5" id="KW-0677">Repeat</keyword>
<evidence type="ECO:0000256" key="5">
    <source>
        <dbReference type="ARBA" id="ARBA00022737"/>
    </source>
</evidence>
<dbReference type="InterPro" id="IPR003921">
    <property type="entry name" value="Cell_synth_C"/>
</dbReference>
<dbReference type="Pfam" id="PF13432">
    <property type="entry name" value="TPR_16"/>
    <property type="match status" value="1"/>
</dbReference>
<dbReference type="SUPFAM" id="SSF48452">
    <property type="entry name" value="TPR-like"/>
    <property type="match status" value="2"/>
</dbReference>
<evidence type="ECO:0000256" key="7">
    <source>
        <dbReference type="ARBA" id="ARBA00022916"/>
    </source>
</evidence>
<gene>
    <name evidence="13" type="ORF">Abor_007_035</name>
    <name evidence="12" type="ORF">AcetOrient_orf02612</name>
</gene>
<feature type="repeat" description="TPR" evidence="10">
    <location>
        <begin position="393"/>
        <end position="426"/>
    </location>
</feature>
<feature type="repeat" description="TPR" evidence="10">
    <location>
        <begin position="313"/>
        <end position="346"/>
    </location>
</feature>
<dbReference type="PANTHER" id="PTHR12558:SF13">
    <property type="entry name" value="CELL DIVISION CYCLE PROTEIN 27 HOMOLOG"/>
    <property type="match status" value="1"/>
</dbReference>
<dbReference type="EMBL" id="AP018515">
    <property type="protein sequence ID" value="BBC80095.1"/>
    <property type="molecule type" value="Genomic_DNA"/>
</dbReference>
<dbReference type="EMBL" id="BAMX01000007">
    <property type="protein sequence ID" value="GAN65287.1"/>
    <property type="molecule type" value="Genomic_DNA"/>
</dbReference>
<reference evidence="12 15" key="2">
    <citation type="submission" date="2018-02" db="EMBL/GenBank/DDBJ databases">
        <title>Acetobacter orientalis genome.</title>
        <authorList>
            <person name="Nakashima N."/>
            <person name="Tamura T."/>
        </authorList>
    </citation>
    <scope>NUCLEOTIDE SEQUENCE [LARGE SCALE GENOMIC DNA]</scope>
    <source>
        <strain evidence="12 15">FAN1</strain>
    </source>
</reference>
<keyword evidence="4" id="KW-0732">Signal</keyword>
<dbReference type="UniPathway" id="UPA00694"/>
<accession>A0A0D6NGW0</accession>
<accession>A0A2Z5ZI74</accession>
<keyword evidence="8" id="KW-0472">Membrane</keyword>
<dbReference type="InterPro" id="IPR008410">
    <property type="entry name" value="BCSC_C"/>
</dbReference>
<evidence type="ECO:0000313" key="12">
    <source>
        <dbReference type="EMBL" id="BBC80095.1"/>
    </source>
</evidence>
<evidence type="ECO:0000313" key="13">
    <source>
        <dbReference type="EMBL" id="GAN65287.1"/>
    </source>
</evidence>
<reference evidence="13 14" key="1">
    <citation type="submission" date="2012-11" db="EMBL/GenBank/DDBJ databases">
        <title>Whole genome sequence of Acetobacter orientalis 21F-2.</title>
        <authorList>
            <person name="Azuma Y."/>
            <person name="Higashiura N."/>
            <person name="Hirakawa H."/>
            <person name="Matsushita K."/>
        </authorList>
    </citation>
    <scope>NUCLEOTIDE SEQUENCE [LARGE SCALE GENOMIC DNA]</scope>
    <source>
        <strain evidence="13 14">21F-2</strain>
    </source>
</reference>
<keyword evidence="7" id="KW-0135">Cellulose biosynthesis</keyword>
<dbReference type="PRINTS" id="PR01441">
    <property type="entry name" value="CELLSNTHASEC"/>
</dbReference>
<evidence type="ECO:0000313" key="15">
    <source>
        <dbReference type="Proteomes" id="UP000270034"/>
    </source>
</evidence>
<keyword evidence="6 10" id="KW-0802">TPR repeat</keyword>
<dbReference type="Pfam" id="PF05420">
    <property type="entry name" value="BCSC_C"/>
    <property type="match status" value="1"/>
</dbReference>
<comment type="similarity">
    <text evidence="3">Belongs to the AcsC/BcsC family.</text>
</comment>
<dbReference type="GO" id="GO:0006011">
    <property type="term" value="P:UDP-alpha-D-glucose metabolic process"/>
    <property type="evidence" value="ECO:0007669"/>
    <property type="project" value="InterPro"/>
</dbReference>
<evidence type="ECO:0000256" key="1">
    <source>
        <dbReference type="ARBA" id="ARBA00004339"/>
    </source>
</evidence>
<dbReference type="Proteomes" id="UP000032670">
    <property type="component" value="Unassembled WGS sequence"/>
</dbReference>
<evidence type="ECO:0000256" key="3">
    <source>
        <dbReference type="ARBA" id="ARBA00005886"/>
    </source>
</evidence>
<dbReference type="PANTHER" id="PTHR12558">
    <property type="entry name" value="CELL DIVISION CYCLE 16,23,27"/>
    <property type="match status" value="1"/>
</dbReference>
<comment type="subcellular location">
    <subcellularLocation>
        <location evidence="1">Cell outer membrane</location>
        <topology evidence="1">Peripheral membrane protein</topology>
    </subcellularLocation>
</comment>
<dbReference type="GO" id="GO:0030244">
    <property type="term" value="P:cellulose biosynthetic process"/>
    <property type="evidence" value="ECO:0007669"/>
    <property type="project" value="UniProtKB-KW"/>
</dbReference>
<dbReference type="Proteomes" id="UP000270034">
    <property type="component" value="Chromosome"/>
</dbReference>
<evidence type="ECO:0000256" key="10">
    <source>
        <dbReference type="PROSITE-ProRule" id="PRU00339"/>
    </source>
</evidence>
<evidence type="ECO:0000256" key="4">
    <source>
        <dbReference type="ARBA" id="ARBA00022729"/>
    </source>
</evidence>
<dbReference type="SMART" id="SM00028">
    <property type="entry name" value="TPR"/>
    <property type="match status" value="5"/>
</dbReference>
<evidence type="ECO:0000256" key="8">
    <source>
        <dbReference type="ARBA" id="ARBA00023136"/>
    </source>
</evidence>
<dbReference type="GeneID" id="76203435"/>
<keyword evidence="14" id="KW-1185">Reference proteome</keyword>
<evidence type="ECO:0000256" key="9">
    <source>
        <dbReference type="ARBA" id="ARBA00023237"/>
    </source>
</evidence>
<dbReference type="AlphaFoldDB" id="A0A2Z5ZI74"/>
<dbReference type="PROSITE" id="PS50005">
    <property type="entry name" value="TPR"/>
    <property type="match status" value="2"/>
</dbReference>
<dbReference type="InterPro" id="IPR019734">
    <property type="entry name" value="TPR_rpt"/>
</dbReference>
<sequence length="1203" mass="130954">MKYFAALGLGVVSFGGIAVPASWAEPLDMPKSASVDVGALLLQRAQYWHDHQQMDNARQTLAQAAHLSPNNPHILELQAQWAHEDNDAAGMQNALQALRARFPGTPEMQRITSKLATDDDAVIDVSEARSLAQAGETSAAAAAYRKLFPNGPSPAYAVEYYETMAGAVGYRDKGRLGLKQLVAQSPNNMDAQIAYAEVLTWRPATRNEGLQRLQQLANIHGLSDRQKTSIEHAWSEALHWLAETPESVTAYDAWLKIHPQDTDILAIRKRAELAESENAVLSRTQGYQALANDGVADADTYFSQAVAERPSDADALGGLGLVRMRQGRMQEAADLLQKATQADPQTANKWSSALAAAQVSATYGQVKPLIQSGNYAAAKNALQKAIELDPHQAGLLTLSGDVSKKEGNISEAESWYRQALAIQPSNVGALQGLYGILRNTARSSELAQVEKQLASVSPDYAKRIEDADLLKKAENVSNLDEKIDLLRRAVANTPHDAWANLHLAQALLAAGNKAEARQTMEPMLSAQRGASSATIQAGIFFANQTHDTETVERLLQILPRQSMNADIRQISERLKFQKMVDSAPEDPQEARLYFSRMAQQSGVDKSGMRGDLMARALLKRGDATGAVGLLRELLSRSSVPSVGQRITYAGVMIEARQPQAARRVLAGLEETSLTLDERKSLQGLRDGLAIQSADHLNEEGKRAEAYDALAPALRKGEAPAQLALSRLYQSNHNLEKALSVTRAVLLQNPDDLDARLQAIRLCVELDSMAQAREDLDLMREQAPSDPRTWVGASVVAKAAGKWSEALDALAQARILRLESIGTPIEVQEDENPFLNDNSKARATAAADPMLAAIDQEIETTGKAYAPYLDIGPVFNMRSGNGYSKLANVALPILGSIQVGGGRFNASITPVSLSSGTITQDYAQHFSGGNVAGAALKAGYDWRWLKADIGTTPLGFATTNIVGGLQFFLPLTDNLHFNFGFERRNITDSVVAYSGIKNKETGQKWGGVMKNHAQMQLAYDVDGFNLYAGTGYSYLDGKNTRTNEEYEASLGGSAVVYKDDMQEVRLGTDMMWFRFDNNQYVLPDSYAPLSNLLVNGQVDSYGYGGYFSPQSFFSISVPVSYRGQVDKWMWDTGARLGYQTYHSRAVAGVNAISQSGLIGGAHANVFYQVTPMLRFGANLEYQKAGPWNQFIAGVSAHYTFLNSK</sequence>
<name>A0A2Z5ZI74_9PROT</name>
<dbReference type="STRING" id="1231341.Abor_007_035"/>
<dbReference type="InterPro" id="IPR011990">
    <property type="entry name" value="TPR-like_helical_dom_sf"/>
</dbReference>
<feature type="domain" description="Cellulose synthase operon C C-terminal" evidence="11">
    <location>
        <begin position="883"/>
        <end position="1199"/>
    </location>
</feature>